<dbReference type="AlphaFoldDB" id="A0A5C8NK58"/>
<keyword evidence="4" id="KW-0812">Transmembrane</keyword>
<accession>A0A5C8NK58</accession>
<keyword evidence="4" id="KW-1133">Transmembrane helix</keyword>
<sequence length="839" mass="91482">MDSSIVGALGTGLSVTTFLVGFSSIRLRGQRDRALAHSDSVVRDIIRASSEGRALSDAEVEQSTHGIWEARQIDPVARWGVYFYWTVATLMLILSTVGGLKSDGTFTWNPEDWSADTFTVIFLLILQIGVCSAGTADYRFVQRDLISRLDASSLGIVERAMAARDTGELEQALMLADNLAKRLPSWPWVYAFKGHLLTTLDRPEEALAEFDRAIALRSDDAVARIGRAEHRLVAGDAQGALDDLDALPPSRTSETGVLRLKGSALYKLGRRDEAVALLSSVVRRDPSDADARVARGEALAGPEIHSEHHPSSPIAALGAVVLEEGEKVALSTLSDIGRESLSREDVDTAIQDFTFALEQSPGDRRLLRLRADAYFRNGELEAGRSDYDAAMSGADDTQVAIALRQRGASYRRAGDASEAIADFTASLAVQPTHQAYFYRSLEYEWLGRPTDALTDIDAALGLAPNDDDYLSHRASLLAATGAHAASDALFREIEIRSPSNAHNYYLWLGALLRRGAVIDALALSARAVASCPTDADLRLISAQVRSQNGQVDRALLEIEEARELGAHEAQAAYLAAQVLAGADRMEEAEDRVNRAAEEPSRFRNAALMTRHRIRRLAGNLEGALSDLDVATTLMPNVPAVWVERGCLRMTMDGPTEDALADFNHALTLDANSITALNHLSDYYLRLGDISAAVAAAERSLSLQENSEDRVGLARTLIRAHRWDEAIEVLSDIVRASPSDAEHLWQLAAAYSNSNRFEEAEATFSALVQLDESNLNALAGLAVTISQQERSDDAVRAFRVLREQFGAAAQEWVSTHLFEEFLPKYEVVKADWDSSGKETG</sequence>
<dbReference type="PROSITE" id="PS50005">
    <property type="entry name" value="TPR"/>
    <property type="match status" value="5"/>
</dbReference>
<dbReference type="OrthoDB" id="9814944at2"/>
<dbReference type="Pfam" id="PF13432">
    <property type="entry name" value="TPR_16"/>
    <property type="match status" value="5"/>
</dbReference>
<dbReference type="EMBL" id="VDUX01000004">
    <property type="protein sequence ID" value="TXL60843.1"/>
    <property type="molecule type" value="Genomic_DNA"/>
</dbReference>
<organism evidence="5 6">
    <name type="scientific">Aeromicrobium terrae</name>
    <dbReference type="NCBI Taxonomy" id="2498846"/>
    <lineage>
        <taxon>Bacteria</taxon>
        <taxon>Bacillati</taxon>
        <taxon>Actinomycetota</taxon>
        <taxon>Actinomycetes</taxon>
        <taxon>Propionibacteriales</taxon>
        <taxon>Nocardioidaceae</taxon>
        <taxon>Aeromicrobium</taxon>
    </lineage>
</organism>
<evidence type="ECO:0000313" key="6">
    <source>
        <dbReference type="Proteomes" id="UP000321571"/>
    </source>
</evidence>
<dbReference type="Pfam" id="PF13181">
    <property type="entry name" value="TPR_8"/>
    <property type="match status" value="1"/>
</dbReference>
<keyword evidence="4" id="KW-0472">Membrane</keyword>
<keyword evidence="1" id="KW-0677">Repeat</keyword>
<feature type="repeat" description="TPR" evidence="3">
    <location>
        <begin position="673"/>
        <end position="706"/>
    </location>
</feature>
<reference evidence="5 6" key="1">
    <citation type="submission" date="2019-06" db="EMBL/GenBank/DDBJ databases">
        <title>Aeromicrobium sp. nov., isolated from a maize field.</title>
        <authorList>
            <person name="Lin S.-Y."/>
            <person name="Tsai C.-F."/>
            <person name="Young C.-C."/>
        </authorList>
    </citation>
    <scope>NUCLEOTIDE SEQUENCE [LARGE SCALE GENOMIC DNA]</scope>
    <source>
        <strain evidence="5 6">CC-CFT486</strain>
    </source>
</reference>
<feature type="repeat" description="TPR" evidence="3">
    <location>
        <begin position="187"/>
        <end position="220"/>
    </location>
</feature>
<keyword evidence="6" id="KW-1185">Reference proteome</keyword>
<comment type="caution">
    <text evidence="5">The sequence shown here is derived from an EMBL/GenBank/DDBJ whole genome shotgun (WGS) entry which is preliminary data.</text>
</comment>
<dbReference type="PANTHER" id="PTHR44858:SF1">
    <property type="entry name" value="UDP-N-ACETYLGLUCOSAMINE--PEPTIDE N-ACETYLGLUCOSAMINYLTRANSFERASE SPINDLY-RELATED"/>
    <property type="match status" value="1"/>
</dbReference>
<evidence type="ECO:0000313" key="5">
    <source>
        <dbReference type="EMBL" id="TXL60843.1"/>
    </source>
</evidence>
<name>A0A5C8NK58_9ACTN</name>
<keyword evidence="2 3" id="KW-0802">TPR repeat</keyword>
<dbReference type="PANTHER" id="PTHR44858">
    <property type="entry name" value="TETRATRICOPEPTIDE REPEAT PROTEIN 6"/>
    <property type="match status" value="1"/>
</dbReference>
<dbReference type="SMART" id="SM00028">
    <property type="entry name" value="TPR"/>
    <property type="match status" value="9"/>
</dbReference>
<dbReference type="InterPro" id="IPR050498">
    <property type="entry name" value="Ycf3"/>
</dbReference>
<feature type="repeat" description="TPR" evidence="3">
    <location>
        <begin position="400"/>
        <end position="433"/>
    </location>
</feature>
<proteinExistence type="predicted"/>
<dbReference type="InterPro" id="IPR011990">
    <property type="entry name" value="TPR-like_helical_dom_sf"/>
</dbReference>
<feature type="transmembrane region" description="Helical" evidence="4">
    <location>
        <begin position="81"/>
        <end position="100"/>
    </location>
</feature>
<dbReference type="SUPFAM" id="SSF48452">
    <property type="entry name" value="TPR-like"/>
    <property type="match status" value="4"/>
</dbReference>
<dbReference type="Proteomes" id="UP000321571">
    <property type="component" value="Unassembled WGS sequence"/>
</dbReference>
<evidence type="ECO:0000256" key="2">
    <source>
        <dbReference type="ARBA" id="ARBA00022803"/>
    </source>
</evidence>
<evidence type="ECO:0000256" key="3">
    <source>
        <dbReference type="PROSITE-ProRule" id="PRU00339"/>
    </source>
</evidence>
<feature type="transmembrane region" description="Helical" evidence="4">
    <location>
        <begin position="6"/>
        <end position="25"/>
    </location>
</feature>
<feature type="repeat" description="TPR" evidence="3">
    <location>
        <begin position="740"/>
        <end position="773"/>
    </location>
</feature>
<evidence type="ECO:0000256" key="1">
    <source>
        <dbReference type="ARBA" id="ARBA00022737"/>
    </source>
</evidence>
<dbReference type="InterPro" id="IPR019734">
    <property type="entry name" value="TPR_rpt"/>
</dbReference>
<feature type="repeat" description="TPR" evidence="3">
    <location>
        <begin position="330"/>
        <end position="363"/>
    </location>
</feature>
<evidence type="ECO:0000256" key="4">
    <source>
        <dbReference type="SAM" id="Phobius"/>
    </source>
</evidence>
<dbReference type="Gene3D" id="1.25.40.10">
    <property type="entry name" value="Tetratricopeptide repeat domain"/>
    <property type="match status" value="5"/>
</dbReference>
<protein>
    <submittedName>
        <fullName evidence="5">Tetratricopeptide repeat protein</fullName>
    </submittedName>
</protein>
<dbReference type="RefSeq" id="WP_147686505.1">
    <property type="nucleotide sequence ID" value="NZ_VDUX01000004.1"/>
</dbReference>
<gene>
    <name evidence="5" type="ORF">FHP06_10495</name>
</gene>